<dbReference type="GO" id="GO:0030414">
    <property type="term" value="F:peptidase inhibitor activity"/>
    <property type="evidence" value="ECO:0007669"/>
    <property type="project" value="InterPro"/>
</dbReference>
<dbReference type="AlphaFoldDB" id="A0A226ESL1"/>
<feature type="compositionally biased region" description="Polar residues" evidence="1">
    <location>
        <begin position="370"/>
        <end position="381"/>
    </location>
</feature>
<dbReference type="Gene3D" id="4.10.75.10">
    <property type="entry name" value="Elafin-like"/>
    <property type="match status" value="1"/>
</dbReference>
<feature type="chain" id="PRO_5013347871" evidence="2">
    <location>
        <begin position="26"/>
        <end position="514"/>
    </location>
</feature>
<feature type="compositionally biased region" description="Polar residues" evidence="1">
    <location>
        <begin position="338"/>
        <end position="348"/>
    </location>
</feature>
<feature type="region of interest" description="Disordered" evidence="1">
    <location>
        <begin position="294"/>
        <end position="411"/>
    </location>
</feature>
<feature type="signal peptide" evidence="2">
    <location>
        <begin position="1"/>
        <end position="25"/>
    </location>
</feature>
<dbReference type="InterPro" id="IPR036645">
    <property type="entry name" value="Elafin-like_sf"/>
</dbReference>
<organism evidence="4 5">
    <name type="scientific">Folsomia candida</name>
    <name type="common">Springtail</name>
    <dbReference type="NCBI Taxonomy" id="158441"/>
    <lineage>
        <taxon>Eukaryota</taxon>
        <taxon>Metazoa</taxon>
        <taxon>Ecdysozoa</taxon>
        <taxon>Arthropoda</taxon>
        <taxon>Hexapoda</taxon>
        <taxon>Collembola</taxon>
        <taxon>Entomobryomorpha</taxon>
        <taxon>Isotomoidea</taxon>
        <taxon>Isotomidae</taxon>
        <taxon>Proisotominae</taxon>
        <taxon>Folsomia</taxon>
    </lineage>
</organism>
<reference evidence="4 5" key="1">
    <citation type="submission" date="2015-12" db="EMBL/GenBank/DDBJ databases">
        <title>The genome of Folsomia candida.</title>
        <authorList>
            <person name="Faddeeva A."/>
            <person name="Derks M.F."/>
            <person name="Anvar Y."/>
            <person name="Smit S."/>
            <person name="Van Straalen N."/>
            <person name="Roelofs D."/>
        </authorList>
    </citation>
    <scope>NUCLEOTIDE SEQUENCE [LARGE SCALE GENOMIC DNA]</scope>
    <source>
        <strain evidence="4 5">VU population</strain>
        <tissue evidence="4">Whole body</tissue>
    </source>
</reference>
<dbReference type="Proteomes" id="UP000198287">
    <property type="component" value="Unassembled WGS sequence"/>
</dbReference>
<feature type="compositionally biased region" description="Polar residues" evidence="1">
    <location>
        <begin position="302"/>
        <end position="311"/>
    </location>
</feature>
<dbReference type="Gene3D" id="1.20.120.20">
    <property type="entry name" value="Apolipoprotein"/>
    <property type="match status" value="1"/>
</dbReference>
<dbReference type="GO" id="GO:0005576">
    <property type="term" value="C:extracellular region"/>
    <property type="evidence" value="ECO:0007669"/>
    <property type="project" value="InterPro"/>
</dbReference>
<feature type="compositionally biased region" description="Polar residues" evidence="1">
    <location>
        <begin position="45"/>
        <end position="56"/>
    </location>
</feature>
<feature type="region of interest" description="Disordered" evidence="1">
    <location>
        <begin position="223"/>
        <end position="264"/>
    </location>
</feature>
<name>A0A226ESL1_FOLCA</name>
<evidence type="ECO:0000256" key="2">
    <source>
        <dbReference type="SAM" id="SignalP"/>
    </source>
</evidence>
<evidence type="ECO:0000313" key="5">
    <source>
        <dbReference type="Proteomes" id="UP000198287"/>
    </source>
</evidence>
<gene>
    <name evidence="4" type="ORF">Fcan01_04990</name>
</gene>
<accession>A0A226ESL1</accession>
<dbReference type="OrthoDB" id="6060011at2759"/>
<evidence type="ECO:0000313" key="4">
    <source>
        <dbReference type="EMBL" id="OXA60592.1"/>
    </source>
</evidence>
<keyword evidence="5" id="KW-1185">Reference proteome</keyword>
<dbReference type="EMBL" id="LNIX01000002">
    <property type="protein sequence ID" value="OXA60592.1"/>
    <property type="molecule type" value="Genomic_DNA"/>
</dbReference>
<feature type="domain" description="WAP" evidence="3">
    <location>
        <begin position="455"/>
        <end position="512"/>
    </location>
</feature>
<sequence>MRRNVISSFGIFILFVGTFLPQTESIPSIWSNVVVPRARRQTLSLTTDAATENATPSIEDGTQPEKSATDEKVNCDMLVEQIRPICKEESCPIDDETVDKCCECLQTCCSSEQNSSSSSSMNMEIDTNSTRNAITTTPSATDVKKQIKDAAGKVQGFFKDVGQNIKQGVSSGWDKVKTTANTVKESVRKGINSGANWVKNHTDGSNKDMCKDNNTCTTFGDSDNMSSTVDEEDGTKITTDNPSMPKRRRDVQQESSDLIAASAPRLSKNNFINERKTLKKKRDVPPGMMAMRNKKHGEIETMASTTMPEMTSESHKRSMRSAGDAESKVERHKRAGPPSNSQNMRTTTSPPPQNESRERRRRDKKHGQDSNELSPSNSAASENEDSTIKPNSGKVGIRNQSTNSDDVDIPIRAPGSVNIDFSLNISNKSIQSPHSNLSSPDESQPQVSLPTLNPDQSKPGRCRPLSQGLQCVPLGKDDAAQCKQDSVCEGTKKCCFYSCKPNTDIGICEHPIFS</sequence>
<evidence type="ECO:0000259" key="3">
    <source>
        <dbReference type="PROSITE" id="PS51390"/>
    </source>
</evidence>
<dbReference type="InterPro" id="IPR008197">
    <property type="entry name" value="WAP_dom"/>
</dbReference>
<evidence type="ECO:0000256" key="1">
    <source>
        <dbReference type="SAM" id="MobiDB-lite"/>
    </source>
</evidence>
<comment type="caution">
    <text evidence="4">The sequence shown here is derived from an EMBL/GenBank/DDBJ whole genome shotgun (WGS) entry which is preliminary data.</text>
</comment>
<keyword evidence="2" id="KW-0732">Signal</keyword>
<feature type="region of interest" description="Disordered" evidence="1">
    <location>
        <begin position="45"/>
        <end position="70"/>
    </location>
</feature>
<dbReference type="OMA" id="INSGANW"/>
<dbReference type="PROSITE" id="PS51390">
    <property type="entry name" value="WAP"/>
    <property type="match status" value="1"/>
</dbReference>
<feature type="region of interest" description="Disordered" evidence="1">
    <location>
        <begin position="430"/>
        <end position="460"/>
    </location>
</feature>
<feature type="compositionally biased region" description="Polar residues" evidence="1">
    <location>
        <begin position="430"/>
        <end position="456"/>
    </location>
</feature>
<proteinExistence type="predicted"/>
<protein>
    <submittedName>
        <fullName evidence="4">Notewaprin-b</fullName>
    </submittedName>
</protein>